<reference evidence="2 3" key="1">
    <citation type="journal article" date="2019" name="Nat. Ecol. Evol.">
        <title>Megaphylogeny resolves global patterns of mushroom evolution.</title>
        <authorList>
            <person name="Varga T."/>
            <person name="Krizsan K."/>
            <person name="Foldi C."/>
            <person name="Dima B."/>
            <person name="Sanchez-Garcia M."/>
            <person name="Sanchez-Ramirez S."/>
            <person name="Szollosi G.J."/>
            <person name="Szarkandi J.G."/>
            <person name="Papp V."/>
            <person name="Albert L."/>
            <person name="Andreopoulos W."/>
            <person name="Angelini C."/>
            <person name="Antonin V."/>
            <person name="Barry K.W."/>
            <person name="Bougher N.L."/>
            <person name="Buchanan P."/>
            <person name="Buyck B."/>
            <person name="Bense V."/>
            <person name="Catcheside P."/>
            <person name="Chovatia M."/>
            <person name="Cooper J."/>
            <person name="Damon W."/>
            <person name="Desjardin D."/>
            <person name="Finy P."/>
            <person name="Geml J."/>
            <person name="Haridas S."/>
            <person name="Hughes K."/>
            <person name="Justo A."/>
            <person name="Karasinski D."/>
            <person name="Kautmanova I."/>
            <person name="Kiss B."/>
            <person name="Kocsube S."/>
            <person name="Kotiranta H."/>
            <person name="LaButti K.M."/>
            <person name="Lechner B.E."/>
            <person name="Liimatainen K."/>
            <person name="Lipzen A."/>
            <person name="Lukacs Z."/>
            <person name="Mihaltcheva S."/>
            <person name="Morgado L.N."/>
            <person name="Niskanen T."/>
            <person name="Noordeloos M.E."/>
            <person name="Ohm R.A."/>
            <person name="Ortiz-Santana B."/>
            <person name="Ovrebo C."/>
            <person name="Racz N."/>
            <person name="Riley R."/>
            <person name="Savchenko A."/>
            <person name="Shiryaev A."/>
            <person name="Soop K."/>
            <person name="Spirin V."/>
            <person name="Szebenyi C."/>
            <person name="Tomsovsky M."/>
            <person name="Tulloss R.E."/>
            <person name="Uehling J."/>
            <person name="Grigoriev I.V."/>
            <person name="Vagvolgyi C."/>
            <person name="Papp T."/>
            <person name="Martin F.M."/>
            <person name="Miettinen O."/>
            <person name="Hibbett D.S."/>
            <person name="Nagy L.G."/>
        </authorList>
    </citation>
    <scope>NUCLEOTIDE SEQUENCE [LARGE SCALE GENOMIC DNA]</scope>
    <source>
        <strain evidence="2 3">CBS 309.79</strain>
    </source>
</reference>
<dbReference type="Proteomes" id="UP000305067">
    <property type="component" value="Unassembled WGS sequence"/>
</dbReference>
<feature type="compositionally biased region" description="Basic and acidic residues" evidence="1">
    <location>
        <begin position="959"/>
        <end position="971"/>
    </location>
</feature>
<evidence type="ECO:0000313" key="2">
    <source>
        <dbReference type="EMBL" id="TFL02391.1"/>
    </source>
</evidence>
<dbReference type="OrthoDB" id="2143914at2759"/>
<feature type="region of interest" description="Disordered" evidence="1">
    <location>
        <begin position="218"/>
        <end position="239"/>
    </location>
</feature>
<feature type="compositionally biased region" description="Polar residues" evidence="1">
    <location>
        <begin position="66"/>
        <end position="78"/>
    </location>
</feature>
<feature type="compositionally biased region" description="Basic and acidic residues" evidence="1">
    <location>
        <begin position="979"/>
        <end position="992"/>
    </location>
</feature>
<feature type="region of interest" description="Disordered" evidence="1">
    <location>
        <begin position="281"/>
        <end position="366"/>
    </location>
</feature>
<feature type="compositionally biased region" description="Low complexity" evidence="1">
    <location>
        <begin position="457"/>
        <end position="484"/>
    </location>
</feature>
<feature type="compositionally biased region" description="Low complexity" evidence="1">
    <location>
        <begin position="777"/>
        <end position="788"/>
    </location>
</feature>
<feature type="compositionally biased region" description="Low complexity" evidence="1">
    <location>
        <begin position="304"/>
        <end position="318"/>
    </location>
</feature>
<evidence type="ECO:0000256" key="1">
    <source>
        <dbReference type="SAM" id="MobiDB-lite"/>
    </source>
</evidence>
<gene>
    <name evidence="2" type="ORF">BDV98DRAFT_565741</name>
</gene>
<keyword evidence="3" id="KW-1185">Reference proteome</keyword>
<sequence length="1010" mass="108506">MLEDDGHLTSSTHITRNANNTDAATNRAHSALHPSSTALGQHALATSTSASPTSMNVPNRPIARASTPSMPSNVSLSQPSVIQPVSSLLASPTFVEGQLDNARETAVGAERSAISATPHEDTLRIKARLDELKSSSEMSDQTSSSRESQLMDMIAGLLDTTASLSTKMQDQASHIAALYRQRSILLQEAGVKEEEWQAEREGWDRTAEAIIVGQRKASVATHSMEGYERRKDKEEKGRDREIKTLKTKLAEAQGRLHFLESELARLPPLLLMQPLVSSQIPPPAAKLPSADPTSSSSHPRQSDPAPASAPSGLTSSSSIELHHPDVPGLSPYFNFPHVATPRPDQEQYDPGPSKSTSKRKTLVKEPPLKKAPYTSFTADARAEHLLLAAQVIGKKRAGLVAGMIQESHATMMNMQRLSTPLVHPAYDERNKGKGREGPIPMTMPVMGVAHMSQFFPSQSLPVSSPSAAPPAGSKTLQQSSSTSSHPPDAPRPSTASPSPNPLPLLPAGFQYVYHPIQFQQMQNMAMGMHPFPQGTPGPSQQAPYGQFKFGPMSMPWGVPAFRVGQQQPRPPDPRDSQPKSNEATGHASGDQAPSSGRPPPGEHDSVESMTGSFQLGPTPGLQFVHMDGQKRLGKAKKLPGSRNEGRGGSGRGKRAGRGGGATVQANAGARGRRTHKATSSATPTVEAAETDGESEIFSDEEDDAADEDENEDVDELQLDDDAESGTHPSSRLPAGKRKRGAAAVRPDDRMPADSSWNKRRRTTGLAPDSSEATLVFSSSYASIPSHSSQHFTFDTSLLPLTSRKRPSKSPLDLSEDELADDSRITATSGQCDFASRTTRDDDTHGRTTAAEQRRSVARSALDVLAEASSSLGPARSDSRNSFRAPNTNVTARSEIDETPDNSRKIVGRLVPVSSIPPDDHSSEVASSSQFSSHSSSRPMPISRRLREEPTFIIDSNDGQWDRERTLVEREGGAFGSSLSKEREGGGVDDSETHDTALEEVANAQRKFPVP</sequence>
<feature type="region of interest" description="Disordered" evidence="1">
    <location>
        <begin position="527"/>
        <end position="992"/>
    </location>
</feature>
<evidence type="ECO:0000313" key="3">
    <source>
        <dbReference type="Proteomes" id="UP000305067"/>
    </source>
</evidence>
<feature type="compositionally biased region" description="Acidic residues" evidence="1">
    <location>
        <begin position="688"/>
        <end position="723"/>
    </location>
</feature>
<feature type="region of interest" description="Disordered" evidence="1">
    <location>
        <begin position="47"/>
        <end position="78"/>
    </location>
</feature>
<feature type="region of interest" description="Disordered" evidence="1">
    <location>
        <begin position="457"/>
        <end position="502"/>
    </location>
</feature>
<dbReference type="EMBL" id="ML178822">
    <property type="protein sequence ID" value="TFL02391.1"/>
    <property type="molecule type" value="Genomic_DNA"/>
</dbReference>
<proteinExistence type="predicted"/>
<feature type="compositionally biased region" description="Polar residues" evidence="1">
    <location>
        <begin position="789"/>
        <end position="799"/>
    </location>
</feature>
<accession>A0A5C3QPC4</accession>
<name>A0A5C3QPC4_9AGAR</name>
<dbReference type="AlphaFoldDB" id="A0A5C3QPC4"/>
<feature type="compositionally biased region" description="Polar residues" evidence="1">
    <location>
        <begin position="879"/>
        <end position="891"/>
    </location>
</feature>
<protein>
    <submittedName>
        <fullName evidence="2">Uncharacterized protein</fullName>
    </submittedName>
</protein>
<feature type="compositionally biased region" description="Basic and acidic residues" evidence="1">
    <location>
        <begin position="225"/>
        <end position="239"/>
    </location>
</feature>
<organism evidence="2 3">
    <name type="scientific">Pterulicium gracile</name>
    <dbReference type="NCBI Taxonomy" id="1884261"/>
    <lineage>
        <taxon>Eukaryota</taxon>
        <taxon>Fungi</taxon>
        <taxon>Dikarya</taxon>
        <taxon>Basidiomycota</taxon>
        <taxon>Agaricomycotina</taxon>
        <taxon>Agaricomycetes</taxon>
        <taxon>Agaricomycetidae</taxon>
        <taxon>Agaricales</taxon>
        <taxon>Pleurotineae</taxon>
        <taxon>Pterulaceae</taxon>
        <taxon>Pterulicium</taxon>
    </lineage>
</organism>
<feature type="compositionally biased region" description="Low complexity" evidence="1">
    <location>
        <begin position="923"/>
        <end position="936"/>
    </location>
</feature>